<reference evidence="1 2" key="1">
    <citation type="submission" date="2019-04" db="EMBL/GenBank/DDBJ databases">
        <title>Complete genome sequencing of Piscirickettsia salmonis strain Psal-009.</title>
        <authorList>
            <person name="Schober I."/>
            <person name="Bunk B."/>
            <person name="Sproer C."/>
            <person name="Carril G.P."/>
            <person name="Riedel T."/>
            <person name="Flores-Herrera P.A."/>
            <person name="Nourdin-Galindo G."/>
            <person name="Marshall S.H."/>
            <person name="Overmann J."/>
        </authorList>
    </citation>
    <scope>NUCLEOTIDE SEQUENCE [LARGE SCALE GENOMIC DNA]</scope>
    <source>
        <strain evidence="1 2">Psal-009</strain>
    </source>
</reference>
<keyword evidence="2" id="KW-1185">Reference proteome</keyword>
<organism evidence="1 2">
    <name type="scientific">Piscirickettsia salmonis</name>
    <dbReference type="NCBI Taxonomy" id="1238"/>
    <lineage>
        <taxon>Bacteria</taxon>
        <taxon>Pseudomonadati</taxon>
        <taxon>Pseudomonadota</taxon>
        <taxon>Gammaproteobacteria</taxon>
        <taxon>Thiotrichales</taxon>
        <taxon>Piscirickettsiaceae</taxon>
        <taxon>Piscirickettsia</taxon>
    </lineage>
</organism>
<evidence type="ECO:0000313" key="2">
    <source>
        <dbReference type="Proteomes" id="UP000422232"/>
    </source>
</evidence>
<gene>
    <name evidence="1" type="ORF">Psal009_01722</name>
</gene>
<sequence length="66" mass="7711">MHVRNFLQNTIRKLREYENSSPSFLKFLGSDTPELRAARRGYAHDLKVILEATERDCETYGASFFI</sequence>
<proteinExistence type="predicted"/>
<evidence type="ECO:0000313" key="1">
    <source>
        <dbReference type="EMBL" id="QGO05825.1"/>
    </source>
</evidence>
<name>A0A9Q6PXB6_PISSA</name>
<dbReference type="AlphaFoldDB" id="A0A9Q6PXB6"/>
<dbReference type="EMBL" id="CP038908">
    <property type="protein sequence ID" value="QGO05825.1"/>
    <property type="molecule type" value="Genomic_DNA"/>
</dbReference>
<accession>A0A9Q6PXB6</accession>
<dbReference type="Proteomes" id="UP000422232">
    <property type="component" value="Chromosome"/>
</dbReference>
<protein>
    <submittedName>
        <fullName evidence="1">Uncharacterized protein</fullName>
    </submittedName>
</protein>